<dbReference type="InterPro" id="IPR032781">
    <property type="entry name" value="ABC_tran_Xtn"/>
</dbReference>
<dbReference type="InterPro" id="IPR003439">
    <property type="entry name" value="ABC_transporter-like_ATP-bd"/>
</dbReference>
<protein>
    <submittedName>
        <fullName evidence="5">ATP-binding cassette domain-containing protein</fullName>
    </submittedName>
</protein>
<organism evidence="5 6">
    <name type="scientific">Pallidibacillus pasinlerensis</name>
    <dbReference type="NCBI Taxonomy" id="2703818"/>
    <lineage>
        <taxon>Bacteria</taxon>
        <taxon>Bacillati</taxon>
        <taxon>Bacillota</taxon>
        <taxon>Bacilli</taxon>
        <taxon>Bacillales</taxon>
        <taxon>Bacillaceae</taxon>
        <taxon>Pallidibacillus</taxon>
    </lineage>
</organism>
<dbReference type="PANTHER" id="PTHR42855:SF2">
    <property type="entry name" value="DRUG RESISTANCE ABC TRANSPORTER,ATP-BINDING PROTEIN"/>
    <property type="match status" value="1"/>
</dbReference>
<dbReference type="PROSITE" id="PS50893">
    <property type="entry name" value="ABC_TRANSPORTER_2"/>
    <property type="match status" value="2"/>
</dbReference>
<dbReference type="GO" id="GO:0005524">
    <property type="term" value="F:ATP binding"/>
    <property type="evidence" value="ECO:0007669"/>
    <property type="project" value="UniProtKB-KW"/>
</dbReference>
<proteinExistence type="predicted"/>
<dbReference type="Pfam" id="PF00005">
    <property type="entry name" value="ABC_tran"/>
    <property type="match status" value="2"/>
</dbReference>
<dbReference type="EMBL" id="JAACYS010000022">
    <property type="protein sequence ID" value="NCU17431.1"/>
    <property type="molecule type" value="Genomic_DNA"/>
</dbReference>
<feature type="domain" description="ABC transporter" evidence="4">
    <location>
        <begin position="2"/>
        <end position="252"/>
    </location>
</feature>
<evidence type="ECO:0000256" key="1">
    <source>
        <dbReference type="ARBA" id="ARBA00022741"/>
    </source>
</evidence>
<keyword evidence="3" id="KW-0175">Coiled coil</keyword>
<reference evidence="5 6" key="1">
    <citation type="submission" date="2020-01" db="EMBL/GenBank/DDBJ databases">
        <title>A novel Bacillus sp. from Pasinler.</title>
        <authorList>
            <person name="Adiguzel A."/>
            <person name="Ay H."/>
            <person name="Baltaci M.O."/>
        </authorList>
    </citation>
    <scope>NUCLEOTIDE SEQUENCE [LARGE SCALE GENOMIC DNA]</scope>
    <source>
        <strain evidence="5 6">P1</strain>
    </source>
</reference>
<evidence type="ECO:0000313" key="6">
    <source>
        <dbReference type="Proteomes" id="UP000743899"/>
    </source>
</evidence>
<name>A0ABX0A1X6_9BACI</name>
<accession>A0ABX0A1X6</accession>
<gene>
    <name evidence="5" type="ORF">GW534_06570</name>
</gene>
<keyword evidence="1" id="KW-0547">Nucleotide-binding</keyword>
<dbReference type="InterPro" id="IPR027417">
    <property type="entry name" value="P-loop_NTPase"/>
</dbReference>
<dbReference type="SMART" id="SM00382">
    <property type="entry name" value="AAA"/>
    <property type="match status" value="2"/>
</dbReference>
<dbReference type="SUPFAM" id="SSF52540">
    <property type="entry name" value="P-loop containing nucleoside triphosphate hydrolases"/>
    <property type="match status" value="2"/>
</dbReference>
<dbReference type="CDD" id="cd03221">
    <property type="entry name" value="ABCF_EF-3"/>
    <property type="match status" value="2"/>
</dbReference>
<dbReference type="PANTHER" id="PTHR42855">
    <property type="entry name" value="ABC TRANSPORTER ATP-BINDING SUBUNIT"/>
    <property type="match status" value="1"/>
</dbReference>
<comment type="caution">
    <text evidence="5">The sequence shown here is derived from an EMBL/GenBank/DDBJ whole genome shotgun (WGS) entry which is preliminary data.</text>
</comment>
<keyword evidence="6" id="KW-1185">Reference proteome</keyword>
<evidence type="ECO:0000256" key="2">
    <source>
        <dbReference type="ARBA" id="ARBA00022840"/>
    </source>
</evidence>
<dbReference type="Gene3D" id="3.40.50.300">
    <property type="entry name" value="P-loop containing nucleotide triphosphate hydrolases"/>
    <property type="match status" value="2"/>
</dbReference>
<dbReference type="RefSeq" id="WP_161920264.1">
    <property type="nucleotide sequence ID" value="NZ_JAACYS010000022.1"/>
</dbReference>
<dbReference type="Pfam" id="PF12848">
    <property type="entry name" value="ABC_tran_Xtn"/>
    <property type="match status" value="1"/>
</dbReference>
<evidence type="ECO:0000256" key="3">
    <source>
        <dbReference type="SAM" id="Coils"/>
    </source>
</evidence>
<feature type="coiled-coil region" evidence="3">
    <location>
        <begin position="241"/>
        <end position="275"/>
    </location>
</feature>
<feature type="domain" description="ABC transporter" evidence="4">
    <location>
        <begin position="320"/>
        <end position="537"/>
    </location>
</feature>
<dbReference type="InterPro" id="IPR003593">
    <property type="entry name" value="AAA+_ATPase"/>
</dbReference>
<keyword evidence="2 5" id="KW-0067">ATP-binding</keyword>
<sequence length="539" mass="61230">MITVSNVSLRFGDRKLFEDVNIKFTPGNCYGLIGANGAGKSTFLKILSGELEPQTGNVALGPNQRLAVLKQNHFEYEEHEVLQTVIMGHERLYQIMQEKDAIYMKEDFSDEDGIRAAELEGEFAELNGWEAESEAAILLQGLGIPEELHGKKMAELTGSEKVKVLLAQALFGKPDVLLLDEPTNHLDIKAIQWLEEFLINFENTVIVVSHDRHFLNKVCTHIADLDFGKIKIYVGNYDFWYQSSQLALKMAQEQNKKKEEKIKELQNFIARFSANASKSKQATSRKKLLEKITLDDIQPSSRRYPYVHFTPNREIGNDLLRVEGLTKTIDGVKVLDNISFTMNKDDKIALVGTNEIAKTTLFKILMGEMEPDSGTYKWGVTTSQSYFPKDNSEYFENNDMNLVDWLRQYSPEDQTESFLRGFLGRMLFSGEEVNKKATVLSGGEKVRCMLAKMMLSGANVLLLDEPTNHLDLESITALNEGLIRYKGSMIFASHDHQFIQTIANRIIEITPNGLIDKQMTYNEYLENDDIQKQVAAMYQ</sequence>
<evidence type="ECO:0000259" key="4">
    <source>
        <dbReference type="PROSITE" id="PS50893"/>
    </source>
</evidence>
<dbReference type="InterPro" id="IPR051309">
    <property type="entry name" value="ABCF_ATPase"/>
</dbReference>
<dbReference type="Proteomes" id="UP000743899">
    <property type="component" value="Unassembled WGS sequence"/>
</dbReference>
<evidence type="ECO:0000313" key="5">
    <source>
        <dbReference type="EMBL" id="NCU17431.1"/>
    </source>
</evidence>